<reference evidence="2 3" key="1">
    <citation type="submission" date="2018-12" db="EMBL/GenBank/DDBJ databases">
        <title>Genome sequencing of Prevotella sp. KCOM 3155 (= JS262).</title>
        <authorList>
            <person name="Kook J.-K."/>
            <person name="Park S.-N."/>
            <person name="Lim Y.K."/>
        </authorList>
    </citation>
    <scope>NUCLEOTIDE SEQUENCE [LARGE SCALE GENOMIC DNA]</scope>
    <source>
        <strain evidence="2 3">KCOM 3155</strain>
    </source>
</reference>
<name>A0A3S0RBV0_9BACT</name>
<dbReference type="RefSeq" id="WP_126679370.1">
    <property type="nucleotide sequence ID" value="NZ_RYYU01000001.1"/>
</dbReference>
<evidence type="ECO:0000256" key="1">
    <source>
        <dbReference type="SAM" id="Phobius"/>
    </source>
</evidence>
<dbReference type="Proteomes" id="UP000278983">
    <property type="component" value="Unassembled WGS sequence"/>
</dbReference>
<feature type="transmembrane region" description="Helical" evidence="1">
    <location>
        <begin position="318"/>
        <end position="339"/>
    </location>
</feature>
<dbReference type="AlphaFoldDB" id="A0A3S0RBV0"/>
<dbReference type="InterPro" id="IPR025738">
    <property type="entry name" value="BatD"/>
</dbReference>
<sequence length="354" mass="41017">MLSVLPMSAQVEVKSRLDSTETYIGRQVHITLDVTLKSGMKLVLPEYKPLEHITPGLEVVEQSVADTSKLDNDMLKVSRIYTLTSFDENIYYIPPMNVKVDGKDYKSRELALKVFTVEVDTLHPENFYPPKDVQNNPFKWEDWSGLFSMSVLLTLLVILTYYLFTRFKENKPVIAKVRFVKRVLPHQKAMREIERIKADNMTSSENQKEYYTQLTDTLRKYIEERFGFSAMEMTSSEIISGLKANGDSDMIMELRSLFETADLVKFAKHSTQINENDNNLVNAIQFINTTKVEDRPQVERVEPKLTTEEKQGMRYRRILKWTIGALTAVCVVILVYIIYNAATLLSYELEIWSF</sequence>
<dbReference type="EMBL" id="RYYU01000001">
    <property type="protein sequence ID" value="RUL60279.1"/>
    <property type="molecule type" value="Genomic_DNA"/>
</dbReference>
<comment type="caution">
    <text evidence="2">The sequence shown here is derived from an EMBL/GenBank/DDBJ whole genome shotgun (WGS) entry which is preliminary data.</text>
</comment>
<keyword evidence="1" id="KW-1133">Transmembrane helix</keyword>
<accession>A0A3S0RBV0</accession>
<evidence type="ECO:0000313" key="2">
    <source>
        <dbReference type="EMBL" id="RUL60279.1"/>
    </source>
</evidence>
<dbReference type="Pfam" id="PF13584">
    <property type="entry name" value="BatD"/>
    <property type="match status" value="1"/>
</dbReference>
<evidence type="ECO:0000313" key="3">
    <source>
        <dbReference type="Proteomes" id="UP000278983"/>
    </source>
</evidence>
<dbReference type="OrthoDB" id="9807384at2"/>
<evidence type="ECO:0008006" key="4">
    <source>
        <dbReference type="Google" id="ProtNLM"/>
    </source>
</evidence>
<protein>
    <recommendedName>
        <fullName evidence="4">Protein BatD</fullName>
    </recommendedName>
</protein>
<proteinExistence type="predicted"/>
<keyword evidence="1" id="KW-0472">Membrane</keyword>
<feature type="transmembrane region" description="Helical" evidence="1">
    <location>
        <begin position="143"/>
        <end position="164"/>
    </location>
</feature>
<gene>
    <name evidence="2" type="ORF">EHV08_00180</name>
</gene>
<organism evidence="2 3">
    <name type="scientific">Prevotella koreensis</name>
    <dbReference type="NCBI Taxonomy" id="2490854"/>
    <lineage>
        <taxon>Bacteria</taxon>
        <taxon>Pseudomonadati</taxon>
        <taxon>Bacteroidota</taxon>
        <taxon>Bacteroidia</taxon>
        <taxon>Bacteroidales</taxon>
        <taxon>Prevotellaceae</taxon>
        <taxon>Prevotella</taxon>
    </lineage>
</organism>
<keyword evidence="1" id="KW-0812">Transmembrane</keyword>
<keyword evidence="3" id="KW-1185">Reference proteome</keyword>